<dbReference type="GO" id="GO:0008410">
    <property type="term" value="F:CoA-transferase activity"/>
    <property type="evidence" value="ECO:0007669"/>
    <property type="project" value="InterPro"/>
</dbReference>
<dbReference type="Gene3D" id="3.40.1080.10">
    <property type="entry name" value="Glutaconate Coenzyme A-transferase"/>
    <property type="match status" value="1"/>
</dbReference>
<evidence type="ECO:0000313" key="2">
    <source>
        <dbReference type="Proteomes" id="UP000294555"/>
    </source>
</evidence>
<accession>A0A4R1NGG5</accession>
<sequence length="302" mass="33208">MKSKRLALPDAIARIPSGSTIALGGSLLRRQPMAIVHEIIRQRITDLTLLTWATTLATDMLAAAGSIRRWEGIYAGFFRHGLAPNFRRGVESGRIETHDYSESAFVARFRAAGMGLSFLPSKALLGTGMPGKSPDEVKPITCPFTGDTYLALKAAEADFTLLHGYTADEYGNVQWPVVRDSDDIDQMMASASRRLIVTVEKIIPHEQVRRRPALTYIPHTLVEAVVEMPYGAHPTATDGFYNEDEAALKAYLAAAKQPGGTAAYIREYILNTRDRDGYLAKFGTLSALHAFDVERESQAHVL</sequence>
<proteinExistence type="predicted"/>
<dbReference type="OrthoDB" id="9777193at2"/>
<keyword evidence="2" id="KW-1185">Reference proteome</keyword>
<name>A0A4R1NGG5_9GAMM</name>
<dbReference type="SMART" id="SM00882">
    <property type="entry name" value="CoA_trans"/>
    <property type="match status" value="1"/>
</dbReference>
<evidence type="ECO:0000313" key="1">
    <source>
        <dbReference type="EMBL" id="TCL06785.1"/>
    </source>
</evidence>
<dbReference type="PANTHER" id="PTHR43293">
    <property type="entry name" value="ACETATE COA-TRANSFERASE YDIF"/>
    <property type="match status" value="1"/>
</dbReference>
<comment type="caution">
    <text evidence="1">The sequence shown here is derived from an EMBL/GenBank/DDBJ whole genome shotgun (WGS) entry which is preliminary data.</text>
</comment>
<dbReference type="EMBL" id="SJOI01000001">
    <property type="protein sequence ID" value="TCL06785.1"/>
    <property type="molecule type" value="Genomic_DNA"/>
</dbReference>
<dbReference type="InterPro" id="IPR004165">
    <property type="entry name" value="CoA_trans_fam_I"/>
</dbReference>
<dbReference type="InterPro" id="IPR037171">
    <property type="entry name" value="NagB/RpiA_transferase-like"/>
</dbReference>
<protein>
    <submittedName>
        <fullName evidence="1">Glutaconate CoA-transferase subunit A</fullName>
    </submittedName>
</protein>
<dbReference type="SUPFAM" id="SSF100950">
    <property type="entry name" value="NagB/RpiA/CoA transferase-like"/>
    <property type="match status" value="1"/>
</dbReference>
<dbReference type="AlphaFoldDB" id="A0A4R1NGG5"/>
<dbReference type="Proteomes" id="UP000294555">
    <property type="component" value="Unassembled WGS sequence"/>
</dbReference>
<dbReference type="RefSeq" id="WP_132926460.1">
    <property type="nucleotide sequence ID" value="NZ_SJOI01000001.1"/>
</dbReference>
<dbReference type="Pfam" id="PF01144">
    <property type="entry name" value="CoA_trans"/>
    <property type="match status" value="1"/>
</dbReference>
<keyword evidence="1" id="KW-0808">Transferase</keyword>
<gene>
    <name evidence="1" type="ORF">EZJ58_5077</name>
</gene>
<reference evidence="1 2" key="1">
    <citation type="submission" date="2019-02" db="EMBL/GenBank/DDBJ databases">
        <title>Investigation of anaerobic lignin degradation for improved lignocellulosic biofuels.</title>
        <authorList>
            <person name="Deangelis K."/>
        </authorList>
    </citation>
    <scope>NUCLEOTIDE SEQUENCE [LARGE SCALE GENOMIC DNA]</scope>
    <source>
        <strain evidence="1 2">159R</strain>
    </source>
</reference>
<organism evidence="1 2">
    <name type="scientific">Sodalis ligni</name>
    <dbReference type="NCBI Taxonomy" id="2697027"/>
    <lineage>
        <taxon>Bacteria</taxon>
        <taxon>Pseudomonadati</taxon>
        <taxon>Pseudomonadota</taxon>
        <taxon>Gammaproteobacteria</taxon>
        <taxon>Enterobacterales</taxon>
        <taxon>Bruguierivoracaceae</taxon>
        <taxon>Sodalis</taxon>
    </lineage>
</organism>
<dbReference type="Gene3D" id="3.30.30.40">
    <property type="match status" value="1"/>
</dbReference>
<dbReference type="PANTHER" id="PTHR43293:SF3">
    <property type="entry name" value="CHOLESTEROL RING-CLEAVING HYDROLASE IPDB SUBUNIT"/>
    <property type="match status" value="1"/>
</dbReference>